<sequence>MPMNAEISQDVLARLLIESVGSPDLRDDKLVDKSSNLLSLSCVYTSCHNCQGG</sequence>
<protein>
    <submittedName>
        <fullName evidence="1">Uncharacterized protein</fullName>
    </submittedName>
</protein>
<evidence type="ECO:0000313" key="2">
    <source>
        <dbReference type="Proteomes" id="UP000829194"/>
    </source>
</evidence>
<dbReference type="Proteomes" id="UP000829194">
    <property type="component" value="Chromosome"/>
</dbReference>
<evidence type="ECO:0000313" key="1">
    <source>
        <dbReference type="EMBL" id="UNP29631.1"/>
    </source>
</evidence>
<keyword evidence="2" id="KW-1185">Reference proteome</keyword>
<reference evidence="1 2" key="1">
    <citation type="submission" date="2022-03" db="EMBL/GenBank/DDBJ databases">
        <title>Complete genome sequence of Lysobacter capsici VKM B-2533 and Lysobacter gummosus 10.1.1, promising sources of lytic agents.</title>
        <authorList>
            <person name="Tarlachkov S.V."/>
            <person name="Kudryakova I.V."/>
            <person name="Afoshin A.S."/>
            <person name="Leontyevskaya E.A."/>
            <person name="Leontyevskaya N.V."/>
        </authorList>
    </citation>
    <scope>NUCLEOTIDE SEQUENCE [LARGE SCALE GENOMIC DNA]</scope>
    <source>
        <strain evidence="1 2">10.1.1</strain>
    </source>
</reference>
<dbReference type="EMBL" id="CP093547">
    <property type="protein sequence ID" value="UNP29631.1"/>
    <property type="molecule type" value="Genomic_DNA"/>
</dbReference>
<accession>A0ABY3XEG4</accession>
<gene>
    <name evidence="1" type="ORF">MOV92_24795</name>
</gene>
<name>A0ABY3XEG4_9GAMM</name>
<proteinExistence type="predicted"/>
<dbReference type="RefSeq" id="WP_187313101.1">
    <property type="nucleotide sequence ID" value="NZ_CP011131.1"/>
</dbReference>
<organism evidence="1 2">
    <name type="scientific">Lysobacter gummosus</name>
    <dbReference type="NCBI Taxonomy" id="262324"/>
    <lineage>
        <taxon>Bacteria</taxon>
        <taxon>Pseudomonadati</taxon>
        <taxon>Pseudomonadota</taxon>
        <taxon>Gammaproteobacteria</taxon>
        <taxon>Lysobacterales</taxon>
        <taxon>Lysobacteraceae</taxon>
        <taxon>Lysobacter</taxon>
    </lineage>
</organism>